<gene>
    <name evidence="7" type="ORF">ASPGLDRAFT_1511669</name>
</gene>
<keyword evidence="3" id="KW-0547">Nucleotide-binding</keyword>
<dbReference type="Gene3D" id="1.10.510.10">
    <property type="entry name" value="Transferase(Phosphotransferase) domain 1"/>
    <property type="match status" value="1"/>
</dbReference>
<dbReference type="PROSITE" id="PS50011">
    <property type="entry name" value="PROTEIN_KINASE_DOM"/>
    <property type="match status" value="1"/>
</dbReference>
<dbReference type="GO" id="GO:0004674">
    <property type="term" value="F:protein serine/threonine kinase activity"/>
    <property type="evidence" value="ECO:0007669"/>
    <property type="project" value="UniProtKB-KW"/>
</dbReference>
<evidence type="ECO:0000256" key="1">
    <source>
        <dbReference type="ARBA" id="ARBA00022527"/>
    </source>
</evidence>
<feature type="domain" description="Protein kinase" evidence="6">
    <location>
        <begin position="1"/>
        <end position="381"/>
    </location>
</feature>
<name>A0A1L9VRU7_ASPGL</name>
<dbReference type="Proteomes" id="UP000184300">
    <property type="component" value="Unassembled WGS sequence"/>
</dbReference>
<dbReference type="GO" id="GO:0005634">
    <property type="term" value="C:nucleus"/>
    <property type="evidence" value="ECO:0007669"/>
    <property type="project" value="TreeGrafter"/>
</dbReference>
<dbReference type="EMBL" id="KV878892">
    <property type="protein sequence ID" value="OJJ86610.1"/>
    <property type="molecule type" value="Genomic_DNA"/>
</dbReference>
<reference evidence="8" key="1">
    <citation type="journal article" date="2017" name="Genome Biol.">
        <title>Comparative genomics reveals high biological diversity and specific adaptations in the industrially and medically important fungal genus Aspergillus.</title>
        <authorList>
            <person name="de Vries R.P."/>
            <person name="Riley R."/>
            <person name="Wiebenga A."/>
            <person name="Aguilar-Osorio G."/>
            <person name="Amillis S."/>
            <person name="Uchima C.A."/>
            <person name="Anderluh G."/>
            <person name="Asadollahi M."/>
            <person name="Askin M."/>
            <person name="Barry K."/>
            <person name="Battaglia E."/>
            <person name="Bayram O."/>
            <person name="Benocci T."/>
            <person name="Braus-Stromeyer S.A."/>
            <person name="Caldana C."/>
            <person name="Canovas D."/>
            <person name="Cerqueira G.C."/>
            <person name="Chen F."/>
            <person name="Chen W."/>
            <person name="Choi C."/>
            <person name="Clum A."/>
            <person name="Dos Santos R.A."/>
            <person name="Damasio A.R."/>
            <person name="Diallinas G."/>
            <person name="Emri T."/>
            <person name="Fekete E."/>
            <person name="Flipphi M."/>
            <person name="Freyberg S."/>
            <person name="Gallo A."/>
            <person name="Gournas C."/>
            <person name="Habgood R."/>
            <person name="Hainaut M."/>
            <person name="Harispe M.L."/>
            <person name="Henrissat B."/>
            <person name="Hilden K.S."/>
            <person name="Hope R."/>
            <person name="Hossain A."/>
            <person name="Karabika E."/>
            <person name="Karaffa L."/>
            <person name="Karanyi Z."/>
            <person name="Krasevec N."/>
            <person name="Kuo A."/>
            <person name="Kusch H."/>
            <person name="LaButti K."/>
            <person name="Lagendijk E.L."/>
            <person name="Lapidus A."/>
            <person name="Levasseur A."/>
            <person name="Lindquist E."/>
            <person name="Lipzen A."/>
            <person name="Logrieco A.F."/>
            <person name="MacCabe A."/>
            <person name="Maekelae M.R."/>
            <person name="Malavazi I."/>
            <person name="Melin P."/>
            <person name="Meyer V."/>
            <person name="Mielnichuk N."/>
            <person name="Miskei M."/>
            <person name="Molnar A.P."/>
            <person name="Mule G."/>
            <person name="Ngan C.Y."/>
            <person name="Orejas M."/>
            <person name="Orosz E."/>
            <person name="Ouedraogo J.P."/>
            <person name="Overkamp K.M."/>
            <person name="Park H.-S."/>
            <person name="Perrone G."/>
            <person name="Piumi F."/>
            <person name="Punt P.J."/>
            <person name="Ram A.F."/>
            <person name="Ramon A."/>
            <person name="Rauscher S."/>
            <person name="Record E."/>
            <person name="Riano-Pachon D.M."/>
            <person name="Robert V."/>
            <person name="Roehrig J."/>
            <person name="Ruller R."/>
            <person name="Salamov A."/>
            <person name="Salih N.S."/>
            <person name="Samson R.A."/>
            <person name="Sandor E."/>
            <person name="Sanguinetti M."/>
            <person name="Schuetze T."/>
            <person name="Sepcic K."/>
            <person name="Shelest E."/>
            <person name="Sherlock G."/>
            <person name="Sophianopoulou V."/>
            <person name="Squina F.M."/>
            <person name="Sun H."/>
            <person name="Susca A."/>
            <person name="Todd R.B."/>
            <person name="Tsang A."/>
            <person name="Unkles S.E."/>
            <person name="van de Wiele N."/>
            <person name="van Rossen-Uffink D."/>
            <person name="Oliveira J.V."/>
            <person name="Vesth T.C."/>
            <person name="Visser J."/>
            <person name="Yu J.-H."/>
            <person name="Zhou M."/>
            <person name="Andersen M.R."/>
            <person name="Archer D.B."/>
            <person name="Baker S.E."/>
            <person name="Benoit I."/>
            <person name="Brakhage A.A."/>
            <person name="Braus G.H."/>
            <person name="Fischer R."/>
            <person name="Frisvad J.C."/>
            <person name="Goldman G.H."/>
            <person name="Houbraken J."/>
            <person name="Oakley B."/>
            <person name="Pocsi I."/>
            <person name="Scazzocchio C."/>
            <person name="Seiboth B."/>
            <person name="vanKuyk P.A."/>
            <person name="Wortman J."/>
            <person name="Dyer P.S."/>
            <person name="Grigoriev I.V."/>
        </authorList>
    </citation>
    <scope>NUCLEOTIDE SEQUENCE [LARGE SCALE GENOMIC DNA]</scope>
    <source>
        <strain evidence="8">CBS 516.65</strain>
    </source>
</reference>
<dbReference type="GeneID" id="34458484"/>
<dbReference type="Gene3D" id="3.30.200.20">
    <property type="entry name" value="Phosphorylase Kinase, domain 1"/>
    <property type="match status" value="1"/>
</dbReference>
<evidence type="ECO:0000259" key="6">
    <source>
        <dbReference type="PROSITE" id="PS50011"/>
    </source>
</evidence>
<keyword evidence="2" id="KW-0808">Transferase</keyword>
<evidence type="ECO:0000256" key="5">
    <source>
        <dbReference type="ARBA" id="ARBA00022840"/>
    </source>
</evidence>
<dbReference type="PANTHER" id="PTHR45646:SF11">
    <property type="entry name" value="SERINE_THREONINE-PROTEIN KINASE DOA"/>
    <property type="match status" value="1"/>
</dbReference>
<dbReference type="GO" id="GO:0043484">
    <property type="term" value="P:regulation of RNA splicing"/>
    <property type="evidence" value="ECO:0007669"/>
    <property type="project" value="TreeGrafter"/>
</dbReference>
<sequence>MTLTLPPLGPPTLQNEITFYPVKPGETLGDKYQAFVKLGWGQQRRGMEDYIAKQNPSHMGHAMIRTCLESFEIPHPEDQEAKHLCLVYKPMREPFWLYQRRFVDETIPLPLIKAYLTQILGGLDYLHSVCGVAHNGEFSLFVSGSGFGLLDVGFVDIKLDNILVSFENESIIQEFMDAHLTETMEYKIDSAGRHIFSRHNDFGFLSSFNEITSILPTITDFGTAMRLNPGERGVFPTHPDHYRPPEATLGCGWDHSGDIWMVGILTWEFIEHTDLFEQYKPNGRYCARHHLAEMSALLGPPPQELIERSDKMIEKKWPVAVRREEGKFLYEGLIPPRKLEDTVPSLDNEEKAKFLDFVKGMLAWLPEDKKSAKELMKHPFLNFRK</sequence>
<dbReference type="InterPro" id="IPR011009">
    <property type="entry name" value="Kinase-like_dom_sf"/>
</dbReference>
<keyword evidence="5" id="KW-0067">ATP-binding</keyword>
<organism evidence="7 8">
    <name type="scientific">Aspergillus glaucus CBS 516.65</name>
    <dbReference type="NCBI Taxonomy" id="1160497"/>
    <lineage>
        <taxon>Eukaryota</taxon>
        <taxon>Fungi</taxon>
        <taxon>Dikarya</taxon>
        <taxon>Ascomycota</taxon>
        <taxon>Pezizomycotina</taxon>
        <taxon>Eurotiomycetes</taxon>
        <taxon>Eurotiomycetidae</taxon>
        <taxon>Eurotiales</taxon>
        <taxon>Aspergillaceae</taxon>
        <taxon>Aspergillus</taxon>
        <taxon>Aspergillus subgen. Aspergillus</taxon>
    </lineage>
</organism>
<evidence type="ECO:0000256" key="2">
    <source>
        <dbReference type="ARBA" id="ARBA00022679"/>
    </source>
</evidence>
<dbReference type="AlphaFoldDB" id="A0A1L9VRU7"/>
<keyword evidence="8" id="KW-1185">Reference proteome</keyword>
<dbReference type="GO" id="GO:0005524">
    <property type="term" value="F:ATP binding"/>
    <property type="evidence" value="ECO:0007669"/>
    <property type="project" value="UniProtKB-KW"/>
</dbReference>
<evidence type="ECO:0000313" key="7">
    <source>
        <dbReference type="EMBL" id="OJJ86610.1"/>
    </source>
</evidence>
<keyword evidence="1" id="KW-0723">Serine/threonine-protein kinase</keyword>
<evidence type="ECO:0000313" key="8">
    <source>
        <dbReference type="Proteomes" id="UP000184300"/>
    </source>
</evidence>
<keyword evidence="4" id="KW-0418">Kinase</keyword>
<dbReference type="SMART" id="SM00220">
    <property type="entry name" value="S_TKc"/>
    <property type="match status" value="1"/>
</dbReference>
<dbReference type="InterPro" id="IPR051175">
    <property type="entry name" value="CLK_kinases"/>
</dbReference>
<evidence type="ECO:0000256" key="3">
    <source>
        <dbReference type="ARBA" id="ARBA00022741"/>
    </source>
</evidence>
<evidence type="ECO:0000256" key="4">
    <source>
        <dbReference type="ARBA" id="ARBA00022777"/>
    </source>
</evidence>
<dbReference type="OrthoDB" id="5979581at2759"/>
<proteinExistence type="predicted"/>
<dbReference type="RefSeq" id="XP_022403299.1">
    <property type="nucleotide sequence ID" value="XM_022542223.1"/>
</dbReference>
<dbReference type="Pfam" id="PF00069">
    <property type="entry name" value="Pkinase"/>
    <property type="match status" value="1"/>
</dbReference>
<protein>
    <recommendedName>
        <fullName evidence="6">Protein kinase domain-containing protein</fullName>
    </recommendedName>
</protein>
<dbReference type="SUPFAM" id="SSF56112">
    <property type="entry name" value="Protein kinase-like (PK-like)"/>
    <property type="match status" value="1"/>
</dbReference>
<dbReference type="VEuPathDB" id="FungiDB:ASPGLDRAFT_1511669"/>
<dbReference type="STRING" id="1160497.A0A1L9VRU7"/>
<dbReference type="PANTHER" id="PTHR45646">
    <property type="entry name" value="SERINE/THREONINE-PROTEIN KINASE DOA-RELATED"/>
    <property type="match status" value="1"/>
</dbReference>
<accession>A0A1L9VRU7</accession>
<dbReference type="InterPro" id="IPR000719">
    <property type="entry name" value="Prot_kinase_dom"/>
</dbReference>